<dbReference type="Gene3D" id="2.70.20.10">
    <property type="entry name" value="Topoisomerase I, domain 3"/>
    <property type="match status" value="1"/>
</dbReference>
<feature type="domain" description="Toprim" evidence="14">
    <location>
        <begin position="40"/>
        <end position="173"/>
    </location>
</feature>
<protein>
    <recommendedName>
        <fullName evidence="3">DNA topoisomerase</fullName>
        <ecNumber evidence="3">5.6.2.1</ecNumber>
    </recommendedName>
    <alternativeName>
        <fullName evidence="12">Omega-protein</fullName>
    </alternativeName>
    <alternativeName>
        <fullName evidence="11">Relaxing enzyme</fullName>
    </alternativeName>
    <alternativeName>
        <fullName evidence="9">Swivelase</fullName>
    </alternativeName>
    <alternativeName>
        <fullName evidence="10">Untwisting enzyme</fullName>
    </alternativeName>
</protein>
<evidence type="ECO:0000256" key="1">
    <source>
        <dbReference type="ARBA" id="ARBA00000213"/>
    </source>
</evidence>
<dbReference type="AlphaFoldDB" id="A0A6N7ITI0"/>
<dbReference type="InterPro" id="IPR025589">
    <property type="entry name" value="Toprim_C_rpt"/>
</dbReference>
<comment type="catalytic activity">
    <reaction evidence="1">
        <text>ATP-independent breakage of single-stranded DNA, followed by passage and rejoining.</text>
        <dbReference type="EC" id="5.6.2.1"/>
    </reaction>
</comment>
<dbReference type="SMART" id="SM00437">
    <property type="entry name" value="TOP1Ac"/>
    <property type="match status" value="1"/>
</dbReference>
<dbReference type="GO" id="GO:0003677">
    <property type="term" value="F:DNA binding"/>
    <property type="evidence" value="ECO:0007669"/>
    <property type="project" value="UniProtKB-KW"/>
</dbReference>
<evidence type="ECO:0000259" key="15">
    <source>
        <dbReference type="PROSITE" id="PS52039"/>
    </source>
</evidence>
<dbReference type="CDD" id="cd03362">
    <property type="entry name" value="TOPRIM_TopoIA_TopoIII"/>
    <property type="match status" value="1"/>
</dbReference>
<dbReference type="GO" id="GO:0006265">
    <property type="term" value="P:DNA topological change"/>
    <property type="evidence" value="ECO:0007669"/>
    <property type="project" value="InterPro"/>
</dbReference>
<evidence type="ECO:0000256" key="8">
    <source>
        <dbReference type="ARBA" id="ARBA00023235"/>
    </source>
</evidence>
<evidence type="ECO:0000256" key="10">
    <source>
        <dbReference type="ARBA" id="ARBA00031985"/>
    </source>
</evidence>
<dbReference type="GO" id="GO:0006281">
    <property type="term" value="P:DNA repair"/>
    <property type="evidence" value="ECO:0007669"/>
    <property type="project" value="TreeGrafter"/>
</dbReference>
<dbReference type="PANTHER" id="PTHR11390">
    <property type="entry name" value="PROKARYOTIC DNA TOPOISOMERASE"/>
    <property type="match status" value="1"/>
</dbReference>
<feature type="region of interest" description="Disordered" evidence="13">
    <location>
        <begin position="1"/>
        <end position="36"/>
    </location>
</feature>
<dbReference type="EMBL" id="WHYR01000028">
    <property type="protein sequence ID" value="MQL52767.1"/>
    <property type="molecule type" value="Genomic_DNA"/>
</dbReference>
<dbReference type="CDD" id="cd00186">
    <property type="entry name" value="TOP1Ac"/>
    <property type="match status" value="1"/>
</dbReference>
<dbReference type="InterPro" id="IPR003601">
    <property type="entry name" value="Topo_IA_2"/>
</dbReference>
<dbReference type="InterPro" id="IPR005738">
    <property type="entry name" value="TopoIII"/>
</dbReference>
<keyword evidence="4" id="KW-0479">Metal-binding</keyword>
<dbReference type="OrthoDB" id="9803554at2"/>
<dbReference type="NCBIfam" id="TIGR01056">
    <property type="entry name" value="topB"/>
    <property type="match status" value="1"/>
</dbReference>
<evidence type="ECO:0000256" key="5">
    <source>
        <dbReference type="ARBA" id="ARBA00022842"/>
    </source>
</evidence>
<proteinExistence type="inferred from homology"/>
<evidence type="ECO:0000256" key="3">
    <source>
        <dbReference type="ARBA" id="ARBA00012891"/>
    </source>
</evidence>
<dbReference type="Gene3D" id="1.10.290.10">
    <property type="entry name" value="Topoisomerase I, domain 4"/>
    <property type="match status" value="1"/>
</dbReference>
<dbReference type="Pfam" id="PF01131">
    <property type="entry name" value="Topoisom_bac"/>
    <property type="match status" value="1"/>
</dbReference>
<evidence type="ECO:0000256" key="4">
    <source>
        <dbReference type="ARBA" id="ARBA00022723"/>
    </source>
</evidence>
<dbReference type="InterPro" id="IPR003602">
    <property type="entry name" value="Topo_IA_DNA-bd_dom"/>
</dbReference>
<dbReference type="InterPro" id="IPR006171">
    <property type="entry name" value="TOPRIM_dom"/>
</dbReference>
<feature type="compositionally biased region" description="Gly residues" evidence="13">
    <location>
        <begin position="12"/>
        <end position="36"/>
    </location>
</feature>
<dbReference type="EC" id="5.6.2.1" evidence="3"/>
<comment type="caution">
    <text evidence="16">The sequence shown here is derived from an EMBL/GenBank/DDBJ whole genome shotgun (WGS) entry which is preliminary data.</text>
</comment>
<dbReference type="InterPro" id="IPR023406">
    <property type="entry name" value="Topo_IA_AS"/>
</dbReference>
<dbReference type="PANTHER" id="PTHR11390:SF21">
    <property type="entry name" value="DNA TOPOISOMERASE 3-ALPHA"/>
    <property type="match status" value="1"/>
</dbReference>
<dbReference type="PRINTS" id="PR00417">
    <property type="entry name" value="PRTPISMRASEI"/>
</dbReference>
<dbReference type="Gene3D" id="1.10.460.10">
    <property type="entry name" value="Topoisomerase I, domain 2"/>
    <property type="match status" value="1"/>
</dbReference>
<sequence length="828" mass="91408">MERRQGDQVQGLGRGGKGGGHQQPGPGGHNPGEGGEGIVRTLIITEKPSVARDIAGVLGRFTSRDGYLENGQYVVSWAFGHLVELAEPEDYDPALKKWDLAALPILPEQFKLNPIQKTRKQLNTLKKLLHSDDIDAVVNACDAGREGELIFRRIYLVAGCKKPVKRLWLSEATPSAIREAFKKLRDGRELDNLATAARVRAEADWIVGINATRAFSVKHNTLLSVGRAQTPTLALVVQREREIRAFKPRPYWEIWATFRKDTGETYRGKWIREKTDRLLDKEEAAAVARAIGPTGKVTRVEQKEAREQPPTLFNLNDLQKEANKKYGLTARQALDAAQALYEKHKLLTYPRTDSRHLTEAIARDTLKERLAALAAAPEYAGLVPGNPPAPGGRYVDDAKVTDHHAIIPTAVKPDLSALGKNERLVYDLVARRFLAIFHPDARYAVTRVTTVSNGDTFISKGRVELDPGWKAVYGKHDDREAGKDDEEQSLPPLIEGEAVAVQKAETPEKQTKPPARYTEATLLAAMENAGRMLEDKEMAETLKAAGGIGTPATRAAIIETLIKRGFIERQKKALVPTRKGETLVDLVPEELKSVELTARWEDGLQRIEEGLDDARLWLVGLKNFTWEVVQMAKEQEANDGVKQQKEVLGKCPLCGRDVLEYAKSYGCSGYKDGCKFAVWKEIAGKKITSNQAKELFQKGRTGVLKGFKSKAGKSFDAILTLGEDGKVNFEFADHAAQALGKCPLCGKDIIEGKKGFGCVGWKEGCKFVIWKEIAGKKITAKQAQELLQKGKTGIIKGFKSRAGKDFNAALVLGEGGKVEFEFEKRGEP</sequence>
<dbReference type="PROSITE" id="PS52039">
    <property type="entry name" value="TOPO_IA_2"/>
    <property type="match status" value="1"/>
</dbReference>
<evidence type="ECO:0000313" key="16">
    <source>
        <dbReference type="EMBL" id="MQL52767.1"/>
    </source>
</evidence>
<keyword evidence="7" id="KW-0238">DNA-binding</keyword>
<evidence type="ECO:0000313" key="17">
    <source>
        <dbReference type="Proteomes" id="UP000441717"/>
    </source>
</evidence>
<dbReference type="Gene3D" id="3.40.50.140">
    <property type="match status" value="1"/>
</dbReference>
<dbReference type="PROSITE" id="PS50880">
    <property type="entry name" value="TOPRIM"/>
    <property type="match status" value="1"/>
</dbReference>
<evidence type="ECO:0000256" key="9">
    <source>
        <dbReference type="ARBA" id="ARBA00030003"/>
    </source>
</evidence>
<dbReference type="InterPro" id="IPR000380">
    <property type="entry name" value="Topo_IA"/>
</dbReference>
<dbReference type="InterPro" id="IPR013825">
    <property type="entry name" value="Topo_IA_cen_sub2"/>
</dbReference>
<gene>
    <name evidence="16" type="primary">topB</name>
    <name evidence="16" type="ORF">GFC01_10935</name>
</gene>
<evidence type="ECO:0000256" key="6">
    <source>
        <dbReference type="ARBA" id="ARBA00023029"/>
    </source>
</evidence>
<dbReference type="GO" id="GO:0046872">
    <property type="term" value="F:metal ion binding"/>
    <property type="evidence" value="ECO:0007669"/>
    <property type="project" value="UniProtKB-KW"/>
</dbReference>
<feature type="domain" description="Topo IA-type catalytic" evidence="15">
    <location>
        <begin position="190"/>
        <end position="629"/>
    </location>
</feature>
<keyword evidence="17" id="KW-1185">Reference proteome</keyword>
<dbReference type="GO" id="GO:0003917">
    <property type="term" value="F:DNA topoisomerase type I (single strand cut, ATP-independent) activity"/>
    <property type="evidence" value="ECO:0007669"/>
    <property type="project" value="UniProtKB-EC"/>
</dbReference>
<dbReference type="InterPro" id="IPR013824">
    <property type="entry name" value="Topo_IA_cen_sub1"/>
</dbReference>
<dbReference type="GO" id="GO:0043597">
    <property type="term" value="C:cytoplasmic replication fork"/>
    <property type="evidence" value="ECO:0007669"/>
    <property type="project" value="TreeGrafter"/>
</dbReference>
<accession>A0A6N7ITI0</accession>
<dbReference type="Pfam" id="PF01751">
    <property type="entry name" value="Toprim"/>
    <property type="match status" value="1"/>
</dbReference>
<dbReference type="SMART" id="SM00436">
    <property type="entry name" value="TOP1Bc"/>
    <property type="match status" value="1"/>
</dbReference>
<reference evidence="16 17" key="1">
    <citation type="submission" date="2019-10" db="EMBL/GenBank/DDBJ databases">
        <title>Comparative genomics of sulfur disproportionating microorganisms.</title>
        <authorList>
            <person name="Ward L.M."/>
            <person name="Bertran E."/>
            <person name="Johnston D."/>
        </authorList>
    </citation>
    <scope>NUCLEOTIDE SEQUENCE [LARGE SCALE GENOMIC DNA]</scope>
    <source>
        <strain evidence="16 17">DSM 14055</strain>
    </source>
</reference>
<dbReference type="NCBIfam" id="NF005829">
    <property type="entry name" value="PRK07726.1"/>
    <property type="match status" value="1"/>
</dbReference>
<comment type="similarity">
    <text evidence="2">Belongs to the type IA topoisomerase family.</text>
</comment>
<dbReference type="InterPro" id="IPR023405">
    <property type="entry name" value="Topo_IA_core_domain"/>
</dbReference>
<evidence type="ECO:0000256" key="12">
    <source>
        <dbReference type="ARBA" id="ARBA00032877"/>
    </source>
</evidence>
<keyword evidence="6" id="KW-0799">Topoisomerase</keyword>
<keyword evidence="8 16" id="KW-0413">Isomerase</keyword>
<evidence type="ECO:0000256" key="2">
    <source>
        <dbReference type="ARBA" id="ARBA00009446"/>
    </source>
</evidence>
<evidence type="ECO:0000256" key="13">
    <source>
        <dbReference type="SAM" id="MobiDB-lite"/>
    </source>
</evidence>
<organism evidence="16 17">
    <name type="scientific">Desulfofundulus thermobenzoicus</name>
    <dbReference type="NCBI Taxonomy" id="29376"/>
    <lineage>
        <taxon>Bacteria</taxon>
        <taxon>Bacillati</taxon>
        <taxon>Bacillota</taxon>
        <taxon>Clostridia</taxon>
        <taxon>Eubacteriales</taxon>
        <taxon>Peptococcaceae</taxon>
        <taxon>Desulfofundulus</taxon>
    </lineage>
</organism>
<dbReference type="InterPro" id="IPR013497">
    <property type="entry name" value="Topo_IA_cen"/>
</dbReference>
<evidence type="ECO:0000259" key="14">
    <source>
        <dbReference type="PROSITE" id="PS50880"/>
    </source>
</evidence>
<evidence type="ECO:0000256" key="11">
    <source>
        <dbReference type="ARBA" id="ARBA00032235"/>
    </source>
</evidence>
<dbReference type="InterPro" id="IPR034144">
    <property type="entry name" value="TOPRIM_TopoIII"/>
</dbReference>
<dbReference type="Proteomes" id="UP000441717">
    <property type="component" value="Unassembled WGS sequence"/>
</dbReference>
<dbReference type="PROSITE" id="PS00396">
    <property type="entry name" value="TOPO_IA_1"/>
    <property type="match status" value="1"/>
</dbReference>
<name>A0A6N7ITI0_9FIRM</name>
<dbReference type="SMART" id="SM00493">
    <property type="entry name" value="TOPRIM"/>
    <property type="match status" value="1"/>
</dbReference>
<evidence type="ECO:0000256" key="7">
    <source>
        <dbReference type="ARBA" id="ARBA00023125"/>
    </source>
</evidence>
<dbReference type="SUPFAM" id="SSF56712">
    <property type="entry name" value="Prokaryotic type I DNA topoisomerase"/>
    <property type="match status" value="1"/>
</dbReference>
<dbReference type="GO" id="GO:0006310">
    <property type="term" value="P:DNA recombination"/>
    <property type="evidence" value="ECO:0007669"/>
    <property type="project" value="TreeGrafter"/>
</dbReference>
<keyword evidence="5" id="KW-0460">Magnesium</keyword>
<dbReference type="InterPro" id="IPR013826">
    <property type="entry name" value="Topo_IA_cen_sub3"/>
</dbReference>
<dbReference type="Pfam" id="PF13342">
    <property type="entry name" value="Toprim_Crpt"/>
    <property type="match status" value="2"/>
</dbReference>